<dbReference type="EMBL" id="FQXC01000004">
    <property type="protein sequence ID" value="SHH76998.1"/>
    <property type="molecule type" value="Genomic_DNA"/>
</dbReference>
<feature type="transmembrane region" description="Helical" evidence="1">
    <location>
        <begin position="134"/>
        <end position="157"/>
    </location>
</feature>
<evidence type="ECO:0000256" key="1">
    <source>
        <dbReference type="SAM" id="Phobius"/>
    </source>
</evidence>
<feature type="transmembrane region" description="Helical" evidence="1">
    <location>
        <begin position="31"/>
        <end position="49"/>
    </location>
</feature>
<feature type="transmembrane region" description="Helical" evidence="1">
    <location>
        <begin position="69"/>
        <end position="94"/>
    </location>
</feature>
<evidence type="ECO:0000313" key="2">
    <source>
        <dbReference type="EMBL" id="SHH76998.1"/>
    </source>
</evidence>
<accession>A0A1M5VP92</accession>
<sequence length="162" mass="17760">MPLTRDIAATYRGPGTVVRRLVSGVPREDRALAILMGACVILFIARWPALARQAHLEGQELNMLLGGTLMATIFFAPLLFYGLALIAHWIARLLRGKGSAYDARVSLFWSLLASSPLVLLNGLVAGFIGPGIELTIVGVLWFAVFMWFWLASMLAVYREAEA</sequence>
<dbReference type="AlphaFoldDB" id="A0A1M5VP92"/>
<reference evidence="2 3" key="1">
    <citation type="submission" date="2016-11" db="EMBL/GenBank/DDBJ databases">
        <authorList>
            <person name="Jaros S."/>
            <person name="Januszkiewicz K."/>
            <person name="Wedrychowicz H."/>
        </authorList>
    </citation>
    <scope>NUCLEOTIDE SEQUENCE [LARGE SCALE GENOMIC DNA]</scope>
    <source>
        <strain evidence="2 3">DSM 29431</strain>
    </source>
</reference>
<name>A0A1M5VP92_9RHOB</name>
<dbReference type="Proteomes" id="UP000184221">
    <property type="component" value="Unassembled WGS sequence"/>
</dbReference>
<evidence type="ECO:0008006" key="4">
    <source>
        <dbReference type="Google" id="ProtNLM"/>
    </source>
</evidence>
<dbReference type="OrthoDB" id="7771437at2"/>
<evidence type="ECO:0000313" key="3">
    <source>
        <dbReference type="Proteomes" id="UP000184221"/>
    </source>
</evidence>
<keyword evidence="3" id="KW-1185">Reference proteome</keyword>
<keyword evidence="1" id="KW-1133">Transmembrane helix</keyword>
<dbReference type="STRING" id="996342.SAMN05443551_2985"/>
<dbReference type="RefSeq" id="WP_072778687.1">
    <property type="nucleotide sequence ID" value="NZ_FQXC01000004.1"/>
</dbReference>
<protein>
    <recommendedName>
        <fullName evidence="4">Yip1 domain-containing protein</fullName>
    </recommendedName>
</protein>
<organism evidence="2 3">
    <name type="scientific">Marivita hallyeonensis</name>
    <dbReference type="NCBI Taxonomy" id="996342"/>
    <lineage>
        <taxon>Bacteria</taxon>
        <taxon>Pseudomonadati</taxon>
        <taxon>Pseudomonadota</taxon>
        <taxon>Alphaproteobacteria</taxon>
        <taxon>Rhodobacterales</taxon>
        <taxon>Roseobacteraceae</taxon>
        <taxon>Marivita</taxon>
    </lineage>
</organism>
<keyword evidence="1" id="KW-0472">Membrane</keyword>
<keyword evidence="1" id="KW-0812">Transmembrane</keyword>
<feature type="transmembrane region" description="Helical" evidence="1">
    <location>
        <begin position="106"/>
        <end position="128"/>
    </location>
</feature>
<proteinExistence type="predicted"/>
<gene>
    <name evidence="2" type="ORF">SAMN05443551_2985</name>
</gene>